<organism evidence="11 12">
    <name type="scientific">Chionoecetes opilio</name>
    <name type="common">Atlantic snow crab</name>
    <name type="synonym">Cancer opilio</name>
    <dbReference type="NCBI Taxonomy" id="41210"/>
    <lineage>
        <taxon>Eukaryota</taxon>
        <taxon>Metazoa</taxon>
        <taxon>Ecdysozoa</taxon>
        <taxon>Arthropoda</taxon>
        <taxon>Crustacea</taxon>
        <taxon>Multicrustacea</taxon>
        <taxon>Malacostraca</taxon>
        <taxon>Eumalacostraca</taxon>
        <taxon>Eucarida</taxon>
        <taxon>Decapoda</taxon>
        <taxon>Pleocyemata</taxon>
        <taxon>Brachyura</taxon>
        <taxon>Eubrachyura</taxon>
        <taxon>Majoidea</taxon>
        <taxon>Majidae</taxon>
        <taxon>Chionoecetes</taxon>
    </lineage>
</organism>
<dbReference type="InterPro" id="IPR013783">
    <property type="entry name" value="Ig-like_fold"/>
</dbReference>
<dbReference type="PANTHER" id="PTHR12231">
    <property type="entry name" value="CTX-RELATED TYPE I TRANSMEMBRANE PROTEIN"/>
    <property type="match status" value="1"/>
</dbReference>
<name>A0A8J5CD09_CHIOP</name>
<evidence type="ECO:0000256" key="2">
    <source>
        <dbReference type="ARBA" id="ARBA00022475"/>
    </source>
</evidence>
<comment type="subcellular location">
    <subcellularLocation>
        <location evidence="1">Cell membrane</location>
    </subcellularLocation>
</comment>
<keyword evidence="12" id="KW-1185">Reference proteome</keyword>
<reference evidence="11" key="1">
    <citation type="submission" date="2020-07" db="EMBL/GenBank/DDBJ databases">
        <title>The High-quality genome of the commercially important snow crab, Chionoecetes opilio.</title>
        <authorList>
            <person name="Jeong J.-H."/>
            <person name="Ryu S."/>
        </authorList>
    </citation>
    <scope>NUCLEOTIDE SEQUENCE</scope>
    <source>
        <strain evidence="11">MADBK_172401_WGS</strain>
        <tissue evidence="11">Digestive gland</tissue>
    </source>
</reference>
<feature type="compositionally biased region" description="Basic and acidic residues" evidence="9">
    <location>
        <begin position="236"/>
        <end position="247"/>
    </location>
</feature>
<evidence type="ECO:0000256" key="1">
    <source>
        <dbReference type="ARBA" id="ARBA00004236"/>
    </source>
</evidence>
<comment type="caution">
    <text evidence="11">The sequence shown here is derived from an EMBL/GenBank/DDBJ whole genome shotgun (WGS) entry which is preliminary data.</text>
</comment>
<dbReference type="Proteomes" id="UP000770661">
    <property type="component" value="Unassembled WGS sequence"/>
</dbReference>
<evidence type="ECO:0000256" key="5">
    <source>
        <dbReference type="ARBA" id="ARBA00023136"/>
    </source>
</evidence>
<evidence type="ECO:0000259" key="10">
    <source>
        <dbReference type="PROSITE" id="PS50835"/>
    </source>
</evidence>
<feature type="domain" description="Ig-like" evidence="10">
    <location>
        <begin position="32"/>
        <end position="128"/>
    </location>
</feature>
<dbReference type="InterPro" id="IPR051170">
    <property type="entry name" value="Neural/epithelial_adhesion"/>
</dbReference>
<evidence type="ECO:0000256" key="4">
    <source>
        <dbReference type="ARBA" id="ARBA00022737"/>
    </source>
</evidence>
<dbReference type="InterPro" id="IPR007110">
    <property type="entry name" value="Ig-like_dom"/>
</dbReference>
<keyword evidence="7" id="KW-0325">Glycoprotein</keyword>
<keyword evidence="6" id="KW-1015">Disulfide bond</keyword>
<keyword evidence="4" id="KW-0677">Repeat</keyword>
<accession>A0A8J5CD09</accession>
<feature type="region of interest" description="Disordered" evidence="9">
    <location>
        <begin position="236"/>
        <end position="335"/>
    </location>
</feature>
<evidence type="ECO:0000256" key="9">
    <source>
        <dbReference type="SAM" id="MobiDB-lite"/>
    </source>
</evidence>
<dbReference type="PROSITE" id="PS50835">
    <property type="entry name" value="IG_LIKE"/>
    <property type="match status" value="2"/>
</dbReference>
<dbReference type="Gene3D" id="2.60.40.10">
    <property type="entry name" value="Immunoglobulins"/>
    <property type="match status" value="2"/>
</dbReference>
<evidence type="ECO:0000256" key="7">
    <source>
        <dbReference type="ARBA" id="ARBA00023180"/>
    </source>
</evidence>
<dbReference type="SMART" id="SM00408">
    <property type="entry name" value="IGc2"/>
    <property type="match status" value="2"/>
</dbReference>
<protein>
    <submittedName>
        <fullName evidence="11">Lachesin</fullName>
    </submittedName>
</protein>
<dbReference type="CDD" id="cd00096">
    <property type="entry name" value="Ig"/>
    <property type="match status" value="1"/>
</dbReference>
<dbReference type="InterPro" id="IPR003599">
    <property type="entry name" value="Ig_sub"/>
</dbReference>
<sequence>MFNDSGDMRTGKAKAQLKKQLQVEMSSRNVLPEVKLPPTIVDDESSSSEIQVREKANVTLRCAAHGVPEPRIMWKREDGAMIVTNTRNPEAVHNGPTLALRQVSRTHMGAYLCIASNGVPPSVSKRITLDVEFPPQIHVPNQLVGVPTGDNVTIECFVEAFPKAISYWVGKGMMILNSEKYRSETYETLYSIHMKLTIYNFSRDDNTTYQCVAKNSLGETEGDIKLNEIYIPPKAKEIRSGNSKSEDLSEQSDDKEDDDDHDDNHPDHHHHHDLDHDHQPPRVDDPHDRSPPVPQSAHPSNHDVWEEKEEEEKEEEEEEEEEEEKEEEEEEEEED</sequence>
<dbReference type="GO" id="GO:0005886">
    <property type="term" value="C:plasma membrane"/>
    <property type="evidence" value="ECO:0007669"/>
    <property type="project" value="UniProtKB-SubCell"/>
</dbReference>
<dbReference type="InterPro" id="IPR036179">
    <property type="entry name" value="Ig-like_dom_sf"/>
</dbReference>
<evidence type="ECO:0000256" key="8">
    <source>
        <dbReference type="ARBA" id="ARBA00023319"/>
    </source>
</evidence>
<dbReference type="SUPFAM" id="SSF48726">
    <property type="entry name" value="Immunoglobulin"/>
    <property type="match status" value="2"/>
</dbReference>
<gene>
    <name evidence="11" type="primary">LAC_1</name>
    <name evidence="11" type="ORF">GWK47_023586</name>
</gene>
<evidence type="ECO:0000256" key="6">
    <source>
        <dbReference type="ARBA" id="ARBA00023157"/>
    </source>
</evidence>
<dbReference type="OrthoDB" id="10012075at2759"/>
<feature type="compositionally biased region" description="Acidic residues" evidence="9">
    <location>
        <begin position="248"/>
        <end position="261"/>
    </location>
</feature>
<dbReference type="InterPro" id="IPR003598">
    <property type="entry name" value="Ig_sub2"/>
</dbReference>
<keyword evidence="3" id="KW-0732">Signal</keyword>
<keyword evidence="2" id="KW-1003">Cell membrane</keyword>
<dbReference type="EMBL" id="JACEEZ010024573">
    <property type="protein sequence ID" value="KAG0710056.1"/>
    <property type="molecule type" value="Genomic_DNA"/>
</dbReference>
<dbReference type="FunFam" id="2.60.40.10:FF:000328">
    <property type="entry name" value="CLUMA_CG000981, isoform A"/>
    <property type="match status" value="1"/>
</dbReference>
<evidence type="ECO:0000256" key="3">
    <source>
        <dbReference type="ARBA" id="ARBA00022729"/>
    </source>
</evidence>
<dbReference type="Pfam" id="PF13927">
    <property type="entry name" value="Ig_3"/>
    <property type="match status" value="2"/>
</dbReference>
<feature type="compositionally biased region" description="Acidic residues" evidence="9">
    <location>
        <begin position="306"/>
        <end position="335"/>
    </location>
</feature>
<proteinExistence type="predicted"/>
<dbReference type="PANTHER" id="PTHR12231:SF253">
    <property type="entry name" value="DPR-INTERACTING PROTEIN ETA, ISOFORM B-RELATED"/>
    <property type="match status" value="1"/>
</dbReference>
<dbReference type="SMART" id="SM00409">
    <property type="entry name" value="IG"/>
    <property type="match status" value="2"/>
</dbReference>
<keyword evidence="5" id="KW-0472">Membrane</keyword>
<keyword evidence="8" id="KW-0393">Immunoglobulin domain</keyword>
<evidence type="ECO:0000313" key="12">
    <source>
        <dbReference type="Proteomes" id="UP000770661"/>
    </source>
</evidence>
<evidence type="ECO:0000313" key="11">
    <source>
        <dbReference type="EMBL" id="KAG0710056.1"/>
    </source>
</evidence>
<dbReference type="AlphaFoldDB" id="A0A8J5CD09"/>
<feature type="domain" description="Ig-like" evidence="10">
    <location>
        <begin position="135"/>
        <end position="227"/>
    </location>
</feature>
<dbReference type="GO" id="GO:0043005">
    <property type="term" value="C:neuron projection"/>
    <property type="evidence" value="ECO:0007669"/>
    <property type="project" value="TreeGrafter"/>
</dbReference>
<feature type="compositionally biased region" description="Basic and acidic residues" evidence="9">
    <location>
        <begin position="262"/>
        <end position="290"/>
    </location>
</feature>